<dbReference type="RefSeq" id="WP_176244974.1">
    <property type="nucleotide sequence ID" value="NZ_FWFR01000001.1"/>
</dbReference>
<dbReference type="EMBL" id="FWFR01000001">
    <property type="protein sequence ID" value="SLN43953.1"/>
    <property type="molecule type" value="Genomic_DNA"/>
</dbReference>
<gene>
    <name evidence="2" type="ORF">OCH7691_01845</name>
</gene>
<sequence>MNSDKRVPQSEKFKEAAREVEADDSEAGFEEKLKRLAKAKLKPKKEVPDK</sequence>
<proteinExistence type="predicted"/>
<dbReference type="AlphaFoldDB" id="A0A1Y5SS75"/>
<evidence type="ECO:0000313" key="3">
    <source>
        <dbReference type="Proteomes" id="UP000193200"/>
    </source>
</evidence>
<keyword evidence="3" id="KW-1185">Reference proteome</keyword>
<evidence type="ECO:0000313" key="2">
    <source>
        <dbReference type="EMBL" id="SLN43953.1"/>
    </source>
</evidence>
<dbReference type="Proteomes" id="UP000193200">
    <property type="component" value="Unassembled WGS sequence"/>
</dbReference>
<dbReference type="InParanoid" id="A0A1Y5SS75"/>
<organism evidence="2 3">
    <name type="scientific">Oceanibacterium hippocampi</name>
    <dbReference type="NCBI Taxonomy" id="745714"/>
    <lineage>
        <taxon>Bacteria</taxon>
        <taxon>Pseudomonadati</taxon>
        <taxon>Pseudomonadota</taxon>
        <taxon>Alphaproteobacteria</taxon>
        <taxon>Sneathiellales</taxon>
        <taxon>Sneathiellaceae</taxon>
        <taxon>Oceanibacterium</taxon>
    </lineage>
</organism>
<feature type="region of interest" description="Disordered" evidence="1">
    <location>
        <begin position="1"/>
        <end position="27"/>
    </location>
</feature>
<evidence type="ECO:0000256" key="1">
    <source>
        <dbReference type="SAM" id="MobiDB-lite"/>
    </source>
</evidence>
<name>A0A1Y5SS75_9PROT</name>
<accession>A0A1Y5SS75</accession>
<protein>
    <submittedName>
        <fullName evidence="2">Uncharacterized protein</fullName>
    </submittedName>
</protein>
<reference evidence="2 3" key="1">
    <citation type="submission" date="2017-03" db="EMBL/GenBank/DDBJ databases">
        <authorList>
            <person name="Afonso C.L."/>
            <person name="Miller P.J."/>
            <person name="Scott M.A."/>
            <person name="Spackman E."/>
            <person name="Goraichik I."/>
            <person name="Dimitrov K.M."/>
            <person name="Suarez D.L."/>
            <person name="Swayne D.E."/>
        </authorList>
    </citation>
    <scope>NUCLEOTIDE SEQUENCE [LARGE SCALE GENOMIC DNA]</scope>
    <source>
        <strain evidence="2 3">CECT 7691</strain>
    </source>
</reference>
<feature type="compositionally biased region" description="Basic and acidic residues" evidence="1">
    <location>
        <begin position="1"/>
        <end position="20"/>
    </location>
</feature>